<feature type="compositionally biased region" description="Pro residues" evidence="1">
    <location>
        <begin position="102"/>
        <end position="115"/>
    </location>
</feature>
<dbReference type="CDD" id="cd00093">
    <property type="entry name" value="HTH_XRE"/>
    <property type="match status" value="1"/>
</dbReference>
<evidence type="ECO:0000259" key="3">
    <source>
        <dbReference type="PROSITE" id="PS50943"/>
    </source>
</evidence>
<evidence type="ECO:0000256" key="2">
    <source>
        <dbReference type="SAM" id="Phobius"/>
    </source>
</evidence>
<dbReference type="Proteomes" id="UP001432075">
    <property type="component" value="Chromosome"/>
</dbReference>
<keyword evidence="5" id="KW-1185">Reference proteome</keyword>
<dbReference type="Gene3D" id="1.10.260.40">
    <property type="entry name" value="lambda repressor-like DNA-binding domains"/>
    <property type="match status" value="1"/>
</dbReference>
<feature type="compositionally biased region" description="Low complexity" evidence="1">
    <location>
        <begin position="116"/>
        <end position="139"/>
    </location>
</feature>
<dbReference type="EMBL" id="CP108057">
    <property type="protein sequence ID" value="WUO45288.1"/>
    <property type="molecule type" value="Genomic_DNA"/>
</dbReference>
<dbReference type="SMART" id="SM00530">
    <property type="entry name" value="HTH_XRE"/>
    <property type="match status" value="1"/>
</dbReference>
<dbReference type="PROSITE" id="PS50943">
    <property type="entry name" value="HTH_CROC1"/>
    <property type="match status" value="1"/>
</dbReference>
<feature type="compositionally biased region" description="Low complexity" evidence="1">
    <location>
        <begin position="184"/>
        <end position="194"/>
    </location>
</feature>
<reference evidence="4" key="1">
    <citation type="submission" date="2022-10" db="EMBL/GenBank/DDBJ databases">
        <title>The complete genomes of actinobacterial strains from the NBC collection.</title>
        <authorList>
            <person name="Joergensen T.S."/>
            <person name="Alvarez Arevalo M."/>
            <person name="Sterndorff E.B."/>
            <person name="Faurdal D."/>
            <person name="Vuksanovic O."/>
            <person name="Mourched A.-S."/>
            <person name="Charusanti P."/>
            <person name="Shaw S."/>
            <person name="Blin K."/>
            <person name="Weber T."/>
        </authorList>
    </citation>
    <scope>NUCLEOTIDE SEQUENCE</scope>
    <source>
        <strain evidence="4">NBC_00283</strain>
    </source>
</reference>
<feature type="region of interest" description="Disordered" evidence="1">
    <location>
        <begin position="82"/>
        <end position="142"/>
    </location>
</feature>
<feature type="compositionally biased region" description="Low complexity" evidence="1">
    <location>
        <begin position="202"/>
        <end position="225"/>
    </location>
</feature>
<feature type="compositionally biased region" description="Low complexity" evidence="1">
    <location>
        <begin position="239"/>
        <end position="251"/>
    </location>
</feature>
<feature type="domain" description="HTH cro/C1-type" evidence="3">
    <location>
        <begin position="14"/>
        <end position="69"/>
    </location>
</feature>
<gene>
    <name evidence="4" type="ORF">OHU17_05305</name>
</gene>
<evidence type="ECO:0000313" key="4">
    <source>
        <dbReference type="EMBL" id="WUO45288.1"/>
    </source>
</evidence>
<feature type="region of interest" description="Disordered" evidence="1">
    <location>
        <begin position="176"/>
        <end position="257"/>
    </location>
</feature>
<accession>A0ABZ1RFE6</accession>
<keyword evidence="2" id="KW-0472">Membrane</keyword>
<evidence type="ECO:0000313" key="5">
    <source>
        <dbReference type="Proteomes" id="UP001432075"/>
    </source>
</evidence>
<feature type="transmembrane region" description="Helical" evidence="2">
    <location>
        <begin position="148"/>
        <end position="172"/>
    </location>
</feature>
<dbReference type="RefSeq" id="WP_328775357.1">
    <property type="nucleotide sequence ID" value="NZ_CP108057.1"/>
</dbReference>
<dbReference type="Pfam" id="PF13560">
    <property type="entry name" value="HTH_31"/>
    <property type="match status" value="1"/>
</dbReference>
<sequence>MPEDTAGSGFARLLRELKDRSGLSYGTLAKRLHMSTSTLHRYCTGDVVPTEYAPVERFARLCKASPEELLELHRNWVLADTNRPRRGAGEGEGPARAAAAPATPPSSPSSPPSPSPQESGRPGATQEPAPADAAPAAAAAERRRRPRAAALAGIAAVVVAGTIGAVALTAHLTSRDADVRDRPAAAASPAPGAGKRADGRTASPAPSAPSPSASAPAGAGAGTSAPPAPSGSGSGPASGSGSAPGAPAGDGAVSGTPVKVTAQPYTWESPCGQHYLIEKPPSEVGPPPLERDAPAWVAASRAVSAGEQYVTLTLQGSGKETVVLDGLTVRTVGKHTPLAWNDYAMGYPGVGCGAGVPTRSFTVALDAARPAVVPAPDQPDFPFKVSESEPEVFYVKADASKYDVSWYLELSWSSGSRHGTLTIDHNGKPFRTSGLGGRPGYEFPLGGDGWVKAGTTS</sequence>
<organism evidence="4 5">
    <name type="scientific">Streptomyces goshikiensis</name>
    <dbReference type="NCBI Taxonomy" id="1942"/>
    <lineage>
        <taxon>Bacteria</taxon>
        <taxon>Bacillati</taxon>
        <taxon>Actinomycetota</taxon>
        <taxon>Actinomycetes</taxon>
        <taxon>Kitasatosporales</taxon>
        <taxon>Streptomycetaceae</taxon>
        <taxon>Streptomyces</taxon>
    </lineage>
</organism>
<dbReference type="InterPro" id="IPR001387">
    <property type="entry name" value="Cro/C1-type_HTH"/>
</dbReference>
<dbReference type="InterPro" id="IPR010982">
    <property type="entry name" value="Lambda_DNA-bd_dom_sf"/>
</dbReference>
<evidence type="ECO:0000256" key="1">
    <source>
        <dbReference type="SAM" id="MobiDB-lite"/>
    </source>
</evidence>
<proteinExistence type="predicted"/>
<dbReference type="SUPFAM" id="SSF47413">
    <property type="entry name" value="lambda repressor-like DNA-binding domains"/>
    <property type="match status" value="1"/>
</dbReference>
<protein>
    <submittedName>
        <fullName evidence="4">Helix-turn-helix domain-containing protein</fullName>
    </submittedName>
</protein>
<name>A0ABZ1RFE6_9ACTN</name>
<keyword evidence="2" id="KW-0812">Transmembrane</keyword>
<keyword evidence="2" id="KW-1133">Transmembrane helix</keyword>